<evidence type="ECO:0000313" key="1">
    <source>
        <dbReference type="EMBL" id="MCD7454055.1"/>
    </source>
</evidence>
<comment type="caution">
    <text evidence="1">The sequence shown here is derived from an EMBL/GenBank/DDBJ whole genome shotgun (WGS) entry which is preliminary data.</text>
</comment>
<dbReference type="EMBL" id="JACEIK010000284">
    <property type="protein sequence ID" value="MCD7454055.1"/>
    <property type="molecule type" value="Genomic_DNA"/>
</dbReference>
<gene>
    <name evidence="1" type="ORF">HAX54_023372</name>
</gene>
<protein>
    <submittedName>
        <fullName evidence="1">Uncharacterized protein</fullName>
    </submittedName>
</protein>
<keyword evidence="2" id="KW-1185">Reference proteome</keyword>
<sequence length="158" mass="18000">MAIVPWRLLFHRNGGCWVFRFWGGINGGLEVFICLSEKERKEDGGGAWYFASGPPELVVRRGGEEDGGGTCMCERRKRSRRSWCRSSYSTRSDTQSAPPELSQLFDGICSNSVELLRLRGRELPEKWNIEDLIQAVMGEEALQIPGHLQDTYYDVLLR</sequence>
<proteinExistence type="predicted"/>
<accession>A0ABS8S745</accession>
<name>A0ABS8S745_DATST</name>
<evidence type="ECO:0000313" key="2">
    <source>
        <dbReference type="Proteomes" id="UP000823775"/>
    </source>
</evidence>
<reference evidence="1 2" key="1">
    <citation type="journal article" date="2021" name="BMC Genomics">
        <title>Datura genome reveals duplications of psychoactive alkaloid biosynthetic genes and high mutation rate following tissue culture.</title>
        <authorList>
            <person name="Rajewski A."/>
            <person name="Carter-House D."/>
            <person name="Stajich J."/>
            <person name="Litt A."/>
        </authorList>
    </citation>
    <scope>NUCLEOTIDE SEQUENCE [LARGE SCALE GENOMIC DNA]</scope>
    <source>
        <strain evidence="1">AR-01</strain>
    </source>
</reference>
<organism evidence="1 2">
    <name type="scientific">Datura stramonium</name>
    <name type="common">Jimsonweed</name>
    <name type="synonym">Common thornapple</name>
    <dbReference type="NCBI Taxonomy" id="4076"/>
    <lineage>
        <taxon>Eukaryota</taxon>
        <taxon>Viridiplantae</taxon>
        <taxon>Streptophyta</taxon>
        <taxon>Embryophyta</taxon>
        <taxon>Tracheophyta</taxon>
        <taxon>Spermatophyta</taxon>
        <taxon>Magnoliopsida</taxon>
        <taxon>eudicotyledons</taxon>
        <taxon>Gunneridae</taxon>
        <taxon>Pentapetalae</taxon>
        <taxon>asterids</taxon>
        <taxon>lamiids</taxon>
        <taxon>Solanales</taxon>
        <taxon>Solanaceae</taxon>
        <taxon>Solanoideae</taxon>
        <taxon>Datureae</taxon>
        <taxon>Datura</taxon>
    </lineage>
</organism>
<feature type="non-terminal residue" evidence="1">
    <location>
        <position position="158"/>
    </location>
</feature>
<dbReference type="Proteomes" id="UP000823775">
    <property type="component" value="Unassembled WGS sequence"/>
</dbReference>